<dbReference type="Pfam" id="PF13649">
    <property type="entry name" value="Methyltransf_25"/>
    <property type="match status" value="1"/>
</dbReference>
<dbReference type="Gene3D" id="3.40.50.150">
    <property type="entry name" value="Vaccinia Virus protein VP39"/>
    <property type="match status" value="1"/>
</dbReference>
<organism evidence="2 3">
    <name type="scientific">Pseudooceanicola lipolyticus</name>
    <dbReference type="NCBI Taxonomy" id="2029104"/>
    <lineage>
        <taxon>Bacteria</taxon>
        <taxon>Pseudomonadati</taxon>
        <taxon>Pseudomonadota</taxon>
        <taxon>Alphaproteobacteria</taxon>
        <taxon>Rhodobacterales</taxon>
        <taxon>Paracoccaceae</taxon>
        <taxon>Pseudooceanicola</taxon>
    </lineage>
</organism>
<evidence type="ECO:0000259" key="1">
    <source>
        <dbReference type="Pfam" id="PF13649"/>
    </source>
</evidence>
<dbReference type="CDD" id="cd02440">
    <property type="entry name" value="AdoMet_MTases"/>
    <property type="match status" value="1"/>
</dbReference>
<feature type="domain" description="Methyltransferase" evidence="1">
    <location>
        <begin position="48"/>
        <end position="143"/>
    </location>
</feature>
<dbReference type="GO" id="GO:0008168">
    <property type="term" value="F:methyltransferase activity"/>
    <property type="evidence" value="ECO:0007669"/>
    <property type="project" value="UniProtKB-KW"/>
</dbReference>
<dbReference type="InterPro" id="IPR041698">
    <property type="entry name" value="Methyltransf_25"/>
</dbReference>
<comment type="caution">
    <text evidence="2">The sequence shown here is derived from an EMBL/GenBank/DDBJ whole genome shotgun (WGS) entry which is preliminary data.</text>
</comment>
<keyword evidence="2" id="KW-0808">Transferase</keyword>
<dbReference type="EMBL" id="PGTB01000063">
    <property type="protein sequence ID" value="PJE35969.1"/>
    <property type="molecule type" value="Genomic_DNA"/>
</dbReference>
<dbReference type="InterPro" id="IPR029063">
    <property type="entry name" value="SAM-dependent_MTases_sf"/>
</dbReference>
<gene>
    <name evidence="2" type="ORF">CVM52_14520</name>
</gene>
<keyword evidence="2" id="KW-0489">Methyltransferase</keyword>
<evidence type="ECO:0000313" key="2">
    <source>
        <dbReference type="EMBL" id="PJE35969.1"/>
    </source>
</evidence>
<reference evidence="2 3" key="1">
    <citation type="journal article" date="2018" name="Int. J. Syst. Evol. Microbiol.">
        <title>Pseudooceanicola lipolyticus sp. nov., a marine alphaproteobacterium, reclassification of Oceanicola flagellatus as Pseudooceanicola flagellatus comb. nov. and emended description of the genus Pseudooceanicola.</title>
        <authorList>
            <person name="Huang M.-M."/>
            <person name="Guo L.-L."/>
            <person name="Wu Y.-H."/>
            <person name="Lai Q.-L."/>
            <person name="Shao Z.-Z."/>
            <person name="Wang C.-S."/>
            <person name="Wu M."/>
            <person name="Xu X.-W."/>
        </authorList>
    </citation>
    <scope>NUCLEOTIDE SEQUENCE [LARGE SCALE GENOMIC DNA]</scope>
    <source>
        <strain evidence="2 3">157</strain>
    </source>
</reference>
<sequence length="213" mass="23553">MTDSAAHADLMDTTYRYQRLIYDFTRRYYLLGRDHLIDQLDPPQGGRVLEVACGTGRNLARIARRHPGARLYGLDISQQMLLSARKTLGAAAELRQGDACTFDGRALFDCDGFDRVVISYGVSMIPDWQGAIRTAAAQLRPGGVLHIVDFGDQHGLPSWFRGLLLAWLARFHVTPRDGLADTLSQVAGEMGLEGGTVPLFRGYAQYGTLRRPA</sequence>
<dbReference type="Proteomes" id="UP000231553">
    <property type="component" value="Unassembled WGS sequence"/>
</dbReference>
<protein>
    <submittedName>
        <fullName evidence="2">SAM-dependent methyltransferase</fullName>
    </submittedName>
</protein>
<evidence type="ECO:0000313" key="3">
    <source>
        <dbReference type="Proteomes" id="UP000231553"/>
    </source>
</evidence>
<proteinExistence type="predicted"/>
<dbReference type="RefSeq" id="WP_100163209.1">
    <property type="nucleotide sequence ID" value="NZ_PGTB01000063.1"/>
</dbReference>
<dbReference type="OrthoDB" id="9777638at2"/>
<dbReference type="SUPFAM" id="SSF53335">
    <property type="entry name" value="S-adenosyl-L-methionine-dependent methyltransferases"/>
    <property type="match status" value="1"/>
</dbReference>
<accession>A0A2M8IZL5</accession>
<name>A0A2M8IZL5_9RHOB</name>
<dbReference type="PANTHER" id="PTHR43591">
    <property type="entry name" value="METHYLTRANSFERASE"/>
    <property type="match status" value="1"/>
</dbReference>
<keyword evidence="3" id="KW-1185">Reference proteome</keyword>
<dbReference type="AlphaFoldDB" id="A0A2M8IZL5"/>
<dbReference type="GO" id="GO:0032259">
    <property type="term" value="P:methylation"/>
    <property type="evidence" value="ECO:0007669"/>
    <property type="project" value="UniProtKB-KW"/>
</dbReference>